<feature type="region of interest" description="Disordered" evidence="1">
    <location>
        <begin position="1"/>
        <end position="26"/>
    </location>
</feature>
<feature type="compositionally biased region" description="Low complexity" evidence="1">
    <location>
        <begin position="12"/>
        <end position="23"/>
    </location>
</feature>
<gene>
    <name evidence="2" type="ORF">SAMN04515656_10571</name>
</gene>
<dbReference type="STRING" id="81409.SAMN04515656_10571"/>
<dbReference type="RefSeq" id="WP_143032585.1">
    <property type="nucleotide sequence ID" value="NZ_FNRK01000005.1"/>
</dbReference>
<keyword evidence="3" id="KW-1185">Reference proteome</keyword>
<dbReference type="Proteomes" id="UP000199394">
    <property type="component" value="Unassembled WGS sequence"/>
</dbReference>
<protein>
    <submittedName>
        <fullName evidence="2">Uncharacterized protein</fullName>
    </submittedName>
</protein>
<evidence type="ECO:0000256" key="1">
    <source>
        <dbReference type="SAM" id="MobiDB-lite"/>
    </source>
</evidence>
<evidence type="ECO:0000313" key="2">
    <source>
        <dbReference type="EMBL" id="SEA20287.1"/>
    </source>
</evidence>
<sequence>MLGPGQLAAGPSLLGGSAEAEGLGPHRDCHLHDTRGFLHSNTPGDNRGHLARQNTLRNQTAYDEKQAVHEAMITRLRTSICNALMNKRERYRYKATMAASMSDTCGTWAGYRHPGFFGSQRGMMWWIF</sequence>
<dbReference type="EMBL" id="FNRK01000005">
    <property type="protein sequence ID" value="SEA20287.1"/>
    <property type="molecule type" value="Genomic_DNA"/>
</dbReference>
<reference evidence="2 3" key="1">
    <citation type="submission" date="2016-10" db="EMBL/GenBank/DDBJ databases">
        <authorList>
            <person name="de Groot N.N."/>
        </authorList>
    </citation>
    <scope>NUCLEOTIDE SEQUENCE [LARGE SCALE GENOMIC DNA]</scope>
    <source>
        <strain evidence="2 3">SR12</strain>
    </source>
</reference>
<dbReference type="AlphaFoldDB" id="A0A1H3Z9D1"/>
<name>A0A1H3Z9D1_9FIRM</name>
<organism evidence="2 3">
    <name type="scientific">Eubacterium aggregans</name>
    <dbReference type="NCBI Taxonomy" id="81409"/>
    <lineage>
        <taxon>Bacteria</taxon>
        <taxon>Bacillati</taxon>
        <taxon>Bacillota</taxon>
        <taxon>Clostridia</taxon>
        <taxon>Eubacteriales</taxon>
        <taxon>Eubacteriaceae</taxon>
        <taxon>Eubacterium</taxon>
    </lineage>
</organism>
<proteinExistence type="predicted"/>
<evidence type="ECO:0000313" key="3">
    <source>
        <dbReference type="Proteomes" id="UP000199394"/>
    </source>
</evidence>
<accession>A0A1H3Z9D1</accession>